<keyword evidence="4 6" id="KW-1133">Transmembrane helix</keyword>
<keyword evidence="5 6" id="KW-0472">Membrane</keyword>
<name>A0A543HH36_9MICO</name>
<keyword evidence="2" id="KW-1003">Cell membrane</keyword>
<proteinExistence type="predicted"/>
<evidence type="ECO:0000259" key="7">
    <source>
        <dbReference type="Pfam" id="PF13396"/>
    </source>
</evidence>
<gene>
    <name evidence="8" type="ORF">FB466_2641</name>
</gene>
<dbReference type="RefSeq" id="WP_141918911.1">
    <property type="nucleotide sequence ID" value="NZ_BAAAYS010000015.1"/>
</dbReference>
<evidence type="ECO:0000256" key="5">
    <source>
        <dbReference type="ARBA" id="ARBA00023136"/>
    </source>
</evidence>
<evidence type="ECO:0000256" key="1">
    <source>
        <dbReference type="ARBA" id="ARBA00004651"/>
    </source>
</evidence>
<reference evidence="8 9" key="1">
    <citation type="submission" date="2019-06" db="EMBL/GenBank/DDBJ databases">
        <title>Sequencing the genomes of 1000 actinobacteria strains.</title>
        <authorList>
            <person name="Klenk H.-P."/>
        </authorList>
    </citation>
    <scope>NUCLEOTIDE SEQUENCE [LARGE SCALE GENOMIC DNA]</scope>
    <source>
        <strain evidence="8 9">DSM 18031</strain>
    </source>
</reference>
<evidence type="ECO:0000256" key="6">
    <source>
        <dbReference type="SAM" id="Phobius"/>
    </source>
</evidence>
<feature type="transmembrane region" description="Helical" evidence="6">
    <location>
        <begin position="55"/>
        <end position="74"/>
    </location>
</feature>
<organism evidence="8 9">
    <name type="scientific">Klugiella xanthotipulae</name>
    <dbReference type="NCBI Taxonomy" id="244735"/>
    <lineage>
        <taxon>Bacteria</taxon>
        <taxon>Bacillati</taxon>
        <taxon>Actinomycetota</taxon>
        <taxon>Actinomycetes</taxon>
        <taxon>Micrococcales</taxon>
        <taxon>Microbacteriaceae</taxon>
        <taxon>Klugiella</taxon>
    </lineage>
</organism>
<sequence>MLLTANRFLAGIDPLAGAWIVVAVIAVCAALVLYFVLAVASILNSKRISGGVKTLWLMASCVFPVLGPTAWFLVGRGSGSGQLRTPRL</sequence>
<dbReference type="OrthoDB" id="3298527at2"/>
<evidence type="ECO:0000313" key="9">
    <source>
        <dbReference type="Proteomes" id="UP000318331"/>
    </source>
</evidence>
<protein>
    <submittedName>
        <fullName evidence="8">Phospholipase D-like protein</fullName>
    </submittedName>
</protein>
<feature type="domain" description="Cardiolipin synthase N-terminal" evidence="7">
    <location>
        <begin position="36"/>
        <end position="76"/>
    </location>
</feature>
<dbReference type="Pfam" id="PF13396">
    <property type="entry name" value="PLDc_N"/>
    <property type="match status" value="1"/>
</dbReference>
<keyword evidence="3 6" id="KW-0812">Transmembrane</keyword>
<evidence type="ECO:0000256" key="4">
    <source>
        <dbReference type="ARBA" id="ARBA00022989"/>
    </source>
</evidence>
<feature type="transmembrane region" description="Helical" evidence="6">
    <location>
        <begin position="16"/>
        <end position="43"/>
    </location>
</feature>
<evidence type="ECO:0000256" key="2">
    <source>
        <dbReference type="ARBA" id="ARBA00022475"/>
    </source>
</evidence>
<dbReference type="InterPro" id="IPR027379">
    <property type="entry name" value="CLS_N"/>
</dbReference>
<dbReference type="GO" id="GO:0005886">
    <property type="term" value="C:plasma membrane"/>
    <property type="evidence" value="ECO:0007669"/>
    <property type="project" value="UniProtKB-SubCell"/>
</dbReference>
<accession>A0A543HH36</accession>
<comment type="subcellular location">
    <subcellularLocation>
        <location evidence="1">Cell membrane</location>
        <topology evidence="1">Multi-pass membrane protein</topology>
    </subcellularLocation>
</comment>
<comment type="caution">
    <text evidence="8">The sequence shown here is derived from an EMBL/GenBank/DDBJ whole genome shotgun (WGS) entry which is preliminary data.</text>
</comment>
<keyword evidence="9" id="KW-1185">Reference proteome</keyword>
<evidence type="ECO:0000256" key="3">
    <source>
        <dbReference type="ARBA" id="ARBA00022692"/>
    </source>
</evidence>
<evidence type="ECO:0000313" key="8">
    <source>
        <dbReference type="EMBL" id="TQM57646.1"/>
    </source>
</evidence>
<dbReference type="AlphaFoldDB" id="A0A543HH36"/>
<dbReference type="Proteomes" id="UP000318331">
    <property type="component" value="Unassembled WGS sequence"/>
</dbReference>
<dbReference type="EMBL" id="VFPN01000004">
    <property type="protein sequence ID" value="TQM57646.1"/>
    <property type="molecule type" value="Genomic_DNA"/>
</dbReference>